<evidence type="ECO:0000313" key="3">
    <source>
        <dbReference type="Proteomes" id="UP000004994"/>
    </source>
</evidence>
<reference evidence="2" key="2">
    <citation type="submission" date="2019-01" db="UniProtKB">
        <authorList>
            <consortium name="EnsemblPlants"/>
        </authorList>
    </citation>
    <scope>IDENTIFICATION</scope>
    <source>
        <strain evidence="2">cv. Heinz 1706</strain>
    </source>
</reference>
<name>A0A3Q7EYZ3_SOLLC</name>
<evidence type="ECO:0000313" key="2">
    <source>
        <dbReference type="EnsemblPlants" id="Solyc02g062953.1.1"/>
    </source>
</evidence>
<evidence type="ECO:0000256" key="1">
    <source>
        <dbReference type="SAM" id="MobiDB-lite"/>
    </source>
</evidence>
<feature type="region of interest" description="Disordered" evidence="1">
    <location>
        <begin position="195"/>
        <end position="217"/>
    </location>
</feature>
<dbReference type="Gramene" id="Solyc02g062953.1.1">
    <property type="protein sequence ID" value="Solyc02g062953.1.1"/>
    <property type="gene ID" value="Solyc02g062953.1"/>
</dbReference>
<reference evidence="2" key="1">
    <citation type="journal article" date="2012" name="Nature">
        <title>The tomato genome sequence provides insights into fleshy fruit evolution.</title>
        <authorList>
            <consortium name="Tomato Genome Consortium"/>
        </authorList>
    </citation>
    <scope>NUCLEOTIDE SEQUENCE [LARGE SCALE GENOMIC DNA]</scope>
    <source>
        <strain evidence="2">cv. Heinz 1706</strain>
    </source>
</reference>
<proteinExistence type="predicted"/>
<dbReference type="Proteomes" id="UP000004994">
    <property type="component" value="Chromosome 2"/>
</dbReference>
<dbReference type="AlphaFoldDB" id="A0A3Q7EYZ3"/>
<protein>
    <recommendedName>
        <fullName evidence="4">Reverse transcriptase Ty1/copia-type domain-containing protein</fullName>
    </recommendedName>
</protein>
<keyword evidence="3" id="KW-1185">Reference proteome</keyword>
<organism evidence="2">
    <name type="scientific">Solanum lycopersicum</name>
    <name type="common">Tomato</name>
    <name type="synonym">Lycopersicon esculentum</name>
    <dbReference type="NCBI Taxonomy" id="4081"/>
    <lineage>
        <taxon>Eukaryota</taxon>
        <taxon>Viridiplantae</taxon>
        <taxon>Streptophyta</taxon>
        <taxon>Embryophyta</taxon>
        <taxon>Tracheophyta</taxon>
        <taxon>Spermatophyta</taxon>
        <taxon>Magnoliopsida</taxon>
        <taxon>eudicotyledons</taxon>
        <taxon>Gunneridae</taxon>
        <taxon>Pentapetalae</taxon>
        <taxon>asterids</taxon>
        <taxon>lamiids</taxon>
        <taxon>Solanales</taxon>
        <taxon>Solanaceae</taxon>
        <taxon>Solanoideae</taxon>
        <taxon>Solaneae</taxon>
        <taxon>Solanum</taxon>
        <taxon>Solanum subgen. Lycopersicon</taxon>
    </lineage>
</organism>
<evidence type="ECO:0008006" key="4">
    <source>
        <dbReference type="Google" id="ProtNLM"/>
    </source>
</evidence>
<dbReference type="PANTHER" id="PTHR34222">
    <property type="entry name" value="GAG_PRE-INTEGRS DOMAIN-CONTAINING PROTEIN"/>
    <property type="match status" value="1"/>
</dbReference>
<dbReference type="InParanoid" id="A0A3Q7EYZ3"/>
<accession>A0A3Q7EYZ3</accession>
<sequence>MPQLSSINQAYAMVNQDESQRMVAGSSRIMSDMVPTAMFTSKSGPSSHKHRRPYNPNAFCDFCNIKGHMRTNCNKLLNVISVTKLIGYPADYKGKRDTIVAKNSTYHAGHSLYHDQMQMQFPYIPPSQHNESQQHVPMPLFTPLQHQKLLKMLDQTKLDGISGTANMKDSTSSVTCQDNECISSSQNCENCEIDSPDNSISYDTPSSPVRKSSRSSRPRVWHKNYAIKVGSKKCNYSIASVLDYTGLSPTYHNDLLITGSDSNMIHETKTALHHAFKIKDLGELSETEILIHQRKYTLELLADMGLSGAKPVSTPMELNLKLTSTEYDDHINSTYVDTLLEDPTMSKSIYACTKSFTYELSTQIGQIFEDRTKFGNSNVFCNTDWCSCINSKKSITDT</sequence>
<dbReference type="PANTHER" id="PTHR34222:SF87">
    <property type="entry name" value="CCHC-TYPE DOMAIN-CONTAINING PROTEIN"/>
    <property type="match status" value="1"/>
</dbReference>
<dbReference type="EnsemblPlants" id="Solyc02g062953.1.1">
    <property type="protein sequence ID" value="Solyc02g062953.1.1"/>
    <property type="gene ID" value="Solyc02g062953.1"/>
</dbReference>